<keyword evidence="3" id="KW-1185">Reference proteome</keyword>
<accession>A0A183HFY1</accession>
<reference evidence="2 3" key="1">
    <citation type="submission" date="2015-12" db="EMBL/GenBank/DDBJ databases">
        <title>Draft genome of the nematode, Onchocerca flexuosa.</title>
        <authorList>
            <person name="Mitreva M."/>
        </authorList>
    </citation>
    <scope>NUCLEOTIDE SEQUENCE [LARGE SCALE GENOMIC DNA]</scope>
    <source>
        <strain evidence="2">Red Deer</strain>
    </source>
</reference>
<name>A0A183HFY1_9BILA</name>
<evidence type="ECO:0000313" key="4">
    <source>
        <dbReference type="WBParaSite" id="OFLC_0000639201-mRNA-1"/>
    </source>
</evidence>
<reference evidence="4" key="2">
    <citation type="submission" date="2016-06" db="UniProtKB">
        <authorList>
            <consortium name="WormBaseParasite"/>
        </authorList>
    </citation>
    <scope>IDENTIFICATION</scope>
</reference>
<proteinExistence type="predicted"/>
<dbReference type="EMBL" id="KZ270003">
    <property type="protein sequence ID" value="OZC08756.1"/>
    <property type="molecule type" value="Genomic_DNA"/>
</dbReference>
<feature type="region of interest" description="Disordered" evidence="1">
    <location>
        <begin position="24"/>
        <end position="43"/>
    </location>
</feature>
<organism evidence="4">
    <name type="scientific">Onchocerca flexuosa</name>
    <dbReference type="NCBI Taxonomy" id="387005"/>
    <lineage>
        <taxon>Eukaryota</taxon>
        <taxon>Metazoa</taxon>
        <taxon>Ecdysozoa</taxon>
        <taxon>Nematoda</taxon>
        <taxon>Chromadorea</taxon>
        <taxon>Rhabditida</taxon>
        <taxon>Spirurina</taxon>
        <taxon>Spiruromorpha</taxon>
        <taxon>Filarioidea</taxon>
        <taxon>Onchocercidae</taxon>
        <taxon>Onchocerca</taxon>
    </lineage>
</organism>
<dbReference type="Proteomes" id="UP000242913">
    <property type="component" value="Unassembled WGS sequence"/>
</dbReference>
<evidence type="ECO:0000313" key="2">
    <source>
        <dbReference type="EMBL" id="OZC08756.1"/>
    </source>
</evidence>
<dbReference type="AlphaFoldDB" id="A0A183HFY1"/>
<evidence type="ECO:0000313" key="3">
    <source>
        <dbReference type="Proteomes" id="UP000242913"/>
    </source>
</evidence>
<evidence type="ECO:0000256" key="1">
    <source>
        <dbReference type="SAM" id="MobiDB-lite"/>
    </source>
</evidence>
<gene>
    <name evidence="2" type="ORF">X798_04170</name>
</gene>
<sequence>MLTVRDSIEGKEKGQIIIPKMREKDGARKARESCKGGEREEENEARYKERSVISRHVGHAAFRHKWVELNEEA</sequence>
<protein>
    <submittedName>
        <fullName evidence="2 4">Uncharacterized protein</fullName>
    </submittedName>
</protein>
<dbReference type="WBParaSite" id="OFLC_0000639201-mRNA-1">
    <property type="protein sequence ID" value="OFLC_0000639201-mRNA-1"/>
    <property type="gene ID" value="OFLC_0000639201"/>
</dbReference>